<dbReference type="STRING" id="1448315.A0A319CLP7"/>
<feature type="transmembrane region" description="Helical" evidence="2">
    <location>
        <begin position="328"/>
        <end position="348"/>
    </location>
</feature>
<keyword evidence="5" id="KW-1185">Reference proteome</keyword>
<organism evidence="4 5">
    <name type="scientific">Aspergillus uvarum CBS 121591</name>
    <dbReference type="NCBI Taxonomy" id="1448315"/>
    <lineage>
        <taxon>Eukaryota</taxon>
        <taxon>Fungi</taxon>
        <taxon>Dikarya</taxon>
        <taxon>Ascomycota</taxon>
        <taxon>Pezizomycotina</taxon>
        <taxon>Eurotiomycetes</taxon>
        <taxon>Eurotiomycetidae</taxon>
        <taxon>Eurotiales</taxon>
        <taxon>Aspergillaceae</taxon>
        <taxon>Aspergillus</taxon>
        <taxon>Aspergillus subgen. Circumdati</taxon>
    </lineage>
</organism>
<evidence type="ECO:0000313" key="4">
    <source>
        <dbReference type="EMBL" id="PYH79583.1"/>
    </source>
</evidence>
<keyword evidence="2" id="KW-0472">Membrane</keyword>
<accession>A0A319CLP7</accession>
<reference evidence="4 5" key="1">
    <citation type="submission" date="2016-12" db="EMBL/GenBank/DDBJ databases">
        <title>The genomes of Aspergillus section Nigri reveals drivers in fungal speciation.</title>
        <authorList>
            <consortium name="DOE Joint Genome Institute"/>
            <person name="Vesth T.C."/>
            <person name="Nybo J."/>
            <person name="Theobald S."/>
            <person name="Brandl J."/>
            <person name="Frisvad J.C."/>
            <person name="Nielsen K.F."/>
            <person name="Lyhne E.K."/>
            <person name="Kogle M.E."/>
            <person name="Kuo A."/>
            <person name="Riley R."/>
            <person name="Clum A."/>
            <person name="Nolan M."/>
            <person name="Lipzen A."/>
            <person name="Salamov A."/>
            <person name="Henrissat B."/>
            <person name="Wiebenga A."/>
            <person name="De Vries R.P."/>
            <person name="Grigoriev I.V."/>
            <person name="Mortensen U.H."/>
            <person name="Andersen M.R."/>
            <person name="Baker S.E."/>
        </authorList>
    </citation>
    <scope>NUCLEOTIDE SEQUENCE [LARGE SCALE GENOMIC DNA]</scope>
    <source>
        <strain evidence="4 5">CBS 121591</strain>
    </source>
</reference>
<dbReference type="OrthoDB" id="2140105at2759"/>
<dbReference type="AlphaFoldDB" id="A0A319CLP7"/>
<dbReference type="Pfam" id="PF12051">
    <property type="entry name" value="DUF3533"/>
    <property type="match status" value="1"/>
</dbReference>
<feature type="region of interest" description="Disordered" evidence="1">
    <location>
        <begin position="434"/>
        <end position="492"/>
    </location>
</feature>
<dbReference type="VEuPathDB" id="FungiDB:BO82DRAFT_419707"/>
<feature type="domain" description="DUF3533" evidence="3">
    <location>
        <begin position="34"/>
        <end position="394"/>
    </location>
</feature>
<evidence type="ECO:0000259" key="3">
    <source>
        <dbReference type="Pfam" id="PF12051"/>
    </source>
</evidence>
<dbReference type="PANTHER" id="PTHR34814">
    <property type="entry name" value="NITROSOGUANIDINE RESISTANCE PROTEIN SNG1"/>
    <property type="match status" value="1"/>
</dbReference>
<feature type="compositionally biased region" description="Basic and acidic residues" evidence="1">
    <location>
        <begin position="434"/>
        <end position="447"/>
    </location>
</feature>
<dbReference type="InterPro" id="IPR053001">
    <property type="entry name" value="MNNG_permease-like"/>
</dbReference>
<feature type="transmembrane region" description="Helical" evidence="2">
    <location>
        <begin position="298"/>
        <end position="322"/>
    </location>
</feature>
<keyword evidence="2" id="KW-0812">Transmembrane</keyword>
<gene>
    <name evidence="4" type="ORF">BO82DRAFT_419707</name>
</gene>
<dbReference type="EMBL" id="KZ821718">
    <property type="protein sequence ID" value="PYH79583.1"/>
    <property type="molecule type" value="Genomic_DNA"/>
</dbReference>
<name>A0A319CLP7_9EURO</name>
<dbReference type="GeneID" id="37142860"/>
<dbReference type="GO" id="GO:0016020">
    <property type="term" value="C:membrane"/>
    <property type="evidence" value="ECO:0007669"/>
    <property type="project" value="TreeGrafter"/>
</dbReference>
<sequence>MTFYARARRQKHLSIHDPAVRSLRLAVLKAAGINLLVLQLLFLGLFCYLFGSLFQQTTHVHNLNVVFVDYDGGAIGEAVRAAYQQLQGPGFPTLTEHSTAQYPQSDAITAAVCHIDYWGGLYIAPNASNELAAALASGARHSPDEVLTLVWNEARYSTVVDSAIYTSMQTLSNAARSAYTSTIPPDTLDNTTNLTTALSILSQPWTLTSTNLQPTTQGSRLIYNTLVIILIMIQEFFYLGYINSVYQQFHLYTAVAPHRIAIIRQLLAGTYTMLGALSTTGAVWAFRYGWSVSGGQFVLTWLALWLFAHLNFLVLDLFTIWIPAPFVPMAFISWIVANVTSILLPFELAPAFYRWGYALPAHAAFQVLVDVWSAGCNPQLGYALPTLFGFEVLGLLGSTVGVYRRAHYAVLAKEREERGWQEKVAAAVGAAMKMKEEKEEKGERSEEGSAGTGQREQEEERMDQLARELSQVERSATRRQKPGPCFDLPFTA</sequence>
<evidence type="ECO:0000256" key="1">
    <source>
        <dbReference type="SAM" id="MobiDB-lite"/>
    </source>
</evidence>
<dbReference type="Proteomes" id="UP000248340">
    <property type="component" value="Unassembled WGS sequence"/>
</dbReference>
<feature type="transmembrane region" description="Helical" evidence="2">
    <location>
        <begin position="262"/>
        <end position="286"/>
    </location>
</feature>
<feature type="transmembrane region" description="Helical" evidence="2">
    <location>
        <begin position="221"/>
        <end position="242"/>
    </location>
</feature>
<proteinExistence type="predicted"/>
<evidence type="ECO:0000256" key="2">
    <source>
        <dbReference type="SAM" id="Phobius"/>
    </source>
</evidence>
<dbReference type="PANTHER" id="PTHR34814:SF2">
    <property type="entry name" value="DUF3533 DOMAIN-CONTAINING PROTEIN"/>
    <property type="match status" value="1"/>
</dbReference>
<keyword evidence="2" id="KW-1133">Transmembrane helix</keyword>
<feature type="compositionally biased region" description="Basic and acidic residues" evidence="1">
    <location>
        <begin position="455"/>
        <end position="466"/>
    </location>
</feature>
<evidence type="ECO:0000313" key="5">
    <source>
        <dbReference type="Proteomes" id="UP000248340"/>
    </source>
</evidence>
<feature type="transmembrane region" description="Helical" evidence="2">
    <location>
        <begin position="380"/>
        <end position="403"/>
    </location>
</feature>
<feature type="transmembrane region" description="Helical" evidence="2">
    <location>
        <begin position="31"/>
        <end position="51"/>
    </location>
</feature>
<dbReference type="InterPro" id="IPR022703">
    <property type="entry name" value="DUF3533"/>
</dbReference>
<dbReference type="RefSeq" id="XP_025489783.1">
    <property type="nucleotide sequence ID" value="XM_025640118.1"/>
</dbReference>
<protein>
    <recommendedName>
        <fullName evidence="3">DUF3533 domain-containing protein</fullName>
    </recommendedName>
</protein>